<gene>
    <name evidence="1" type="ORF">A2903_01835</name>
</gene>
<dbReference type="EMBL" id="MFUO01000012">
    <property type="protein sequence ID" value="OGI84054.1"/>
    <property type="molecule type" value="Genomic_DNA"/>
</dbReference>
<proteinExistence type="predicted"/>
<sequence>MAFWPFGKFRTGTSDLSGERLITVLPENARYPIYTSKEWWGDDWDAMDYGQDYDSSRSFFDQLKELQEKVPRPHQQGAQNVDCDWCDDPWESKNCYLSRSILRAENLLYGYRAVDVKDSIDISHVFTLDQCYDCGYCFSSYNLLFSRNCRDCIDSSFLFDCRNCSNCFMSWNLRGKSYCIENVQYTKETYFEKMKTINFGSYEELQKFKIQYTEILKNKAVHKENFNIKTYGSIGTYMTNCNNCTNVFCWEDSENCVNCLRGLKAKDCIDMTGCWKIEVSGNNSCSTNAYELKYSIWCDGARYSEYCDQCLEIDYCFGCVSLRKKKYCILNKQYTKEEYEALKEKIIADMKARGEYGQFPLYSLGLCPYNFSTAVIYFPEVTKKYVEERGGYWEEIIDKKIEGMQTSELPDSITEVDSSISKQALICPVTGWRYNIADAELAFLKNKNIALPRVHFDVRTKERLMSMSQTKSEAYTCTYCSKEVMAYYPKNWGYERIACEECYLKEIA</sequence>
<evidence type="ECO:0000313" key="2">
    <source>
        <dbReference type="Proteomes" id="UP000178184"/>
    </source>
</evidence>
<comment type="caution">
    <text evidence="1">The sequence shown here is derived from an EMBL/GenBank/DDBJ whole genome shotgun (WGS) entry which is preliminary data.</text>
</comment>
<dbReference type="AlphaFoldDB" id="A0A1F6WQG2"/>
<name>A0A1F6WQG2_9BACT</name>
<dbReference type="STRING" id="1801764.A2903_01835"/>
<evidence type="ECO:0000313" key="1">
    <source>
        <dbReference type="EMBL" id="OGI84054.1"/>
    </source>
</evidence>
<protein>
    <submittedName>
        <fullName evidence="1">Uncharacterized protein</fullName>
    </submittedName>
</protein>
<accession>A0A1F6WQG2</accession>
<reference evidence="1 2" key="1">
    <citation type="journal article" date="2016" name="Nat. Commun.">
        <title>Thousands of microbial genomes shed light on interconnected biogeochemical processes in an aquifer system.</title>
        <authorList>
            <person name="Anantharaman K."/>
            <person name="Brown C.T."/>
            <person name="Hug L.A."/>
            <person name="Sharon I."/>
            <person name="Castelle C.J."/>
            <person name="Probst A.J."/>
            <person name="Thomas B.C."/>
            <person name="Singh A."/>
            <person name="Wilkins M.J."/>
            <person name="Karaoz U."/>
            <person name="Brodie E.L."/>
            <person name="Williams K.H."/>
            <person name="Hubbard S.S."/>
            <person name="Banfield J.F."/>
        </authorList>
    </citation>
    <scope>NUCLEOTIDE SEQUENCE [LARGE SCALE GENOMIC DNA]</scope>
</reference>
<dbReference type="Proteomes" id="UP000178184">
    <property type="component" value="Unassembled WGS sequence"/>
</dbReference>
<organism evidence="1 2">
    <name type="scientific">Candidatus Nomurabacteria bacterium RIFCSPLOWO2_01_FULL_33_17</name>
    <dbReference type="NCBI Taxonomy" id="1801764"/>
    <lineage>
        <taxon>Bacteria</taxon>
        <taxon>Candidatus Nomuraibacteriota</taxon>
    </lineage>
</organism>